<feature type="signal peptide" evidence="2">
    <location>
        <begin position="1"/>
        <end position="21"/>
    </location>
</feature>
<feature type="compositionally biased region" description="Basic residues" evidence="1">
    <location>
        <begin position="58"/>
        <end position="75"/>
    </location>
</feature>
<dbReference type="AlphaFoldDB" id="A0A4C1UKS9"/>
<feature type="region of interest" description="Disordered" evidence="1">
    <location>
        <begin position="45"/>
        <end position="75"/>
    </location>
</feature>
<keyword evidence="4" id="KW-1185">Reference proteome</keyword>
<evidence type="ECO:0008006" key="5">
    <source>
        <dbReference type="Google" id="ProtNLM"/>
    </source>
</evidence>
<accession>A0A4C1UKS9</accession>
<evidence type="ECO:0000313" key="3">
    <source>
        <dbReference type="EMBL" id="GBP26572.1"/>
    </source>
</evidence>
<dbReference type="EMBL" id="BGZK01000181">
    <property type="protein sequence ID" value="GBP26572.1"/>
    <property type="molecule type" value="Genomic_DNA"/>
</dbReference>
<feature type="compositionally biased region" description="Polar residues" evidence="1">
    <location>
        <begin position="45"/>
        <end position="57"/>
    </location>
</feature>
<protein>
    <recommendedName>
        <fullName evidence="5">Secreted protein</fullName>
    </recommendedName>
</protein>
<gene>
    <name evidence="3" type="ORF">EVAR_86076_1</name>
</gene>
<name>A0A4C1UKS9_EUMVA</name>
<keyword evidence="2" id="KW-0732">Signal</keyword>
<proteinExistence type="predicted"/>
<evidence type="ECO:0000256" key="2">
    <source>
        <dbReference type="SAM" id="SignalP"/>
    </source>
</evidence>
<organism evidence="3 4">
    <name type="scientific">Eumeta variegata</name>
    <name type="common">Bagworm moth</name>
    <name type="synonym">Eumeta japonica</name>
    <dbReference type="NCBI Taxonomy" id="151549"/>
    <lineage>
        <taxon>Eukaryota</taxon>
        <taxon>Metazoa</taxon>
        <taxon>Ecdysozoa</taxon>
        <taxon>Arthropoda</taxon>
        <taxon>Hexapoda</taxon>
        <taxon>Insecta</taxon>
        <taxon>Pterygota</taxon>
        <taxon>Neoptera</taxon>
        <taxon>Endopterygota</taxon>
        <taxon>Lepidoptera</taxon>
        <taxon>Glossata</taxon>
        <taxon>Ditrysia</taxon>
        <taxon>Tineoidea</taxon>
        <taxon>Psychidae</taxon>
        <taxon>Oiketicinae</taxon>
        <taxon>Eumeta</taxon>
    </lineage>
</organism>
<feature type="chain" id="PRO_5020038063" description="Secreted protein" evidence="2">
    <location>
        <begin position="22"/>
        <end position="91"/>
    </location>
</feature>
<evidence type="ECO:0000256" key="1">
    <source>
        <dbReference type="SAM" id="MobiDB-lite"/>
    </source>
</evidence>
<evidence type="ECO:0000313" key="4">
    <source>
        <dbReference type="Proteomes" id="UP000299102"/>
    </source>
</evidence>
<comment type="caution">
    <text evidence="3">The sequence shown here is derived from an EMBL/GenBank/DDBJ whole genome shotgun (WGS) entry which is preliminary data.</text>
</comment>
<sequence>MGRAFAVPVRVLSIWIKPAFALLLHARFPSSLSWPRPLFFDTVRPSQTPQNAESSNRTMRKFTRTTRQVARARRRSALSELNTAHRLCPTD</sequence>
<dbReference type="Proteomes" id="UP000299102">
    <property type="component" value="Unassembled WGS sequence"/>
</dbReference>
<reference evidence="3 4" key="1">
    <citation type="journal article" date="2019" name="Commun. Biol.">
        <title>The bagworm genome reveals a unique fibroin gene that provides high tensile strength.</title>
        <authorList>
            <person name="Kono N."/>
            <person name="Nakamura H."/>
            <person name="Ohtoshi R."/>
            <person name="Tomita M."/>
            <person name="Numata K."/>
            <person name="Arakawa K."/>
        </authorList>
    </citation>
    <scope>NUCLEOTIDE SEQUENCE [LARGE SCALE GENOMIC DNA]</scope>
</reference>